<protein>
    <submittedName>
        <fullName evidence="1">Uncharacterized protein</fullName>
    </submittedName>
</protein>
<dbReference type="Proteomes" id="UP000176854">
    <property type="component" value="Unassembled WGS sequence"/>
</dbReference>
<dbReference type="AlphaFoldDB" id="A0A1F5Z8D8"/>
<sequence>MSVLFLLSRAYPGYSTGYKVAFFIQRFLSKKFSGDYRNQSFFCSILINIAKYSHFINYLAHQ</sequence>
<accession>A0A1F5Z8D8</accession>
<proteinExistence type="predicted"/>
<dbReference type="EMBL" id="MFJC01000053">
    <property type="protein sequence ID" value="OGG08681.1"/>
    <property type="molecule type" value="Genomic_DNA"/>
</dbReference>
<name>A0A1F5Z8D8_9BACT</name>
<evidence type="ECO:0000313" key="1">
    <source>
        <dbReference type="EMBL" id="OGG08681.1"/>
    </source>
</evidence>
<comment type="caution">
    <text evidence="1">The sequence shown here is derived from an EMBL/GenBank/DDBJ whole genome shotgun (WGS) entry which is preliminary data.</text>
</comment>
<evidence type="ECO:0000313" key="2">
    <source>
        <dbReference type="Proteomes" id="UP000176854"/>
    </source>
</evidence>
<dbReference type="STRING" id="1798373.A2154_02055"/>
<reference evidence="1 2" key="1">
    <citation type="journal article" date="2016" name="Nat. Commun.">
        <title>Thousands of microbial genomes shed light on interconnected biogeochemical processes in an aquifer system.</title>
        <authorList>
            <person name="Anantharaman K."/>
            <person name="Brown C.T."/>
            <person name="Hug L.A."/>
            <person name="Sharon I."/>
            <person name="Castelle C.J."/>
            <person name="Probst A.J."/>
            <person name="Thomas B.C."/>
            <person name="Singh A."/>
            <person name="Wilkins M.J."/>
            <person name="Karaoz U."/>
            <person name="Brodie E.L."/>
            <person name="Williams K.H."/>
            <person name="Hubbard S.S."/>
            <person name="Banfield J.F."/>
        </authorList>
    </citation>
    <scope>NUCLEOTIDE SEQUENCE [LARGE SCALE GENOMIC DNA]</scope>
</reference>
<gene>
    <name evidence="1" type="ORF">A2154_02055</name>
</gene>
<organism evidence="1 2">
    <name type="scientific">Candidatus Gottesmanbacteria bacterium RBG_16_43_7</name>
    <dbReference type="NCBI Taxonomy" id="1798373"/>
    <lineage>
        <taxon>Bacteria</taxon>
        <taxon>Candidatus Gottesmaniibacteriota</taxon>
    </lineage>
</organism>